<proteinExistence type="predicted"/>
<evidence type="ECO:0000313" key="2">
    <source>
        <dbReference type="EMBL" id="MXY93771.1"/>
    </source>
</evidence>
<reference evidence="2" key="1">
    <citation type="submission" date="2019-09" db="EMBL/GenBank/DDBJ databases">
        <title>Characterisation of the sponge microbiome using genome-centric metagenomics.</title>
        <authorList>
            <person name="Engelberts J.P."/>
            <person name="Robbins S.J."/>
            <person name="De Goeij J.M."/>
            <person name="Aranda M."/>
            <person name="Bell S.C."/>
            <person name="Webster N.S."/>
        </authorList>
    </citation>
    <scope>NUCLEOTIDE SEQUENCE</scope>
    <source>
        <strain evidence="2">SB0664_bin_27</strain>
    </source>
</reference>
<dbReference type="SUPFAM" id="SSF82549">
    <property type="entry name" value="DAK1/DegV-like"/>
    <property type="match status" value="1"/>
</dbReference>
<dbReference type="PROSITE" id="PS51482">
    <property type="entry name" value="DEGV"/>
    <property type="match status" value="1"/>
</dbReference>
<dbReference type="InterPro" id="IPR050270">
    <property type="entry name" value="DegV_domain_contain"/>
</dbReference>
<dbReference type="PANTHER" id="PTHR33434">
    <property type="entry name" value="DEGV DOMAIN-CONTAINING PROTEIN DR_1986-RELATED"/>
    <property type="match status" value="1"/>
</dbReference>
<accession>A0A6B0YTV8</accession>
<gene>
    <name evidence="2" type="ORF">F4Y42_10020</name>
</gene>
<keyword evidence="1" id="KW-0446">Lipid-binding</keyword>
<dbReference type="InterPro" id="IPR043168">
    <property type="entry name" value="DegV_C"/>
</dbReference>
<protein>
    <submittedName>
        <fullName evidence="2">DegV family protein</fullName>
    </submittedName>
</protein>
<comment type="caution">
    <text evidence="2">The sequence shown here is derived from an EMBL/GenBank/DDBJ whole genome shotgun (WGS) entry which is preliminary data.</text>
</comment>
<dbReference type="PANTHER" id="PTHR33434:SF2">
    <property type="entry name" value="FATTY ACID-BINDING PROTEIN TM_1468"/>
    <property type="match status" value="1"/>
</dbReference>
<evidence type="ECO:0000256" key="1">
    <source>
        <dbReference type="ARBA" id="ARBA00023121"/>
    </source>
</evidence>
<dbReference type="EMBL" id="VXRG01000085">
    <property type="protein sequence ID" value="MXY93771.1"/>
    <property type="molecule type" value="Genomic_DNA"/>
</dbReference>
<sequence>MVRDYHTAEPLSKVGVSSVSKVRIVTDSDASIPADILEKYSIEVIPQVLRVGRERYEDTDEFNSDRLFQLIRENQSGGRILLPEVEAPDLSRLMDVYQRLGEDAEEIVAIHMSSTLSPMWSQSRKAADMMMGRYRIRVMDSQTTAMGLGMLAELAAEAAENGADLYEVARIVNGAIPHIYVTFFAETLYYLERSARLGAAQSVLGTMLGIKAMVTMEDGQLIPLEKVQTREDVAEKLYDYTAEFAQNERIGLVQHRYEQTQEQLLERLGEGLPDISANVWRYPPSLAAHLGPNVMGVIVYEGLG</sequence>
<name>A0A6B0YTV8_9CHLR</name>
<dbReference type="GO" id="GO:0008289">
    <property type="term" value="F:lipid binding"/>
    <property type="evidence" value="ECO:0007669"/>
    <property type="project" value="UniProtKB-KW"/>
</dbReference>
<dbReference type="Gene3D" id="3.40.50.10170">
    <property type="match status" value="1"/>
</dbReference>
<organism evidence="2">
    <name type="scientific">Caldilineaceae bacterium SB0664_bin_27</name>
    <dbReference type="NCBI Taxonomy" id="2605260"/>
    <lineage>
        <taxon>Bacteria</taxon>
        <taxon>Bacillati</taxon>
        <taxon>Chloroflexota</taxon>
        <taxon>Caldilineae</taxon>
        <taxon>Caldilineales</taxon>
        <taxon>Caldilineaceae</taxon>
    </lineage>
</organism>
<dbReference type="NCBIfam" id="TIGR00762">
    <property type="entry name" value="DegV"/>
    <property type="match status" value="1"/>
</dbReference>
<dbReference type="Gene3D" id="3.30.1180.10">
    <property type="match status" value="1"/>
</dbReference>
<dbReference type="AlphaFoldDB" id="A0A6B0YTV8"/>
<dbReference type="InterPro" id="IPR003797">
    <property type="entry name" value="DegV"/>
</dbReference>
<dbReference type="Pfam" id="PF02645">
    <property type="entry name" value="DegV"/>
    <property type="match status" value="1"/>
</dbReference>